<evidence type="ECO:0000313" key="1">
    <source>
        <dbReference type="EMBL" id="GME27653.1"/>
    </source>
</evidence>
<sequence>MPDDPQTAADPPSWGGPGTTMPLWTPYQLNAIINDLPNPGQGTQWQRSQWLYIAGNAKNSSVSLFRRVNAFNVMFTHEWSRYCFLAMARVALVSKNGQVSDTRAAGWNPIVNWDLKPGNVLLDHPDPYAEFPFMCQYPTPKVTDFGMAAWTEAGQQTAALKNPQDMRGYGTQDHQPPELIRRDIPFLTLMSFPNPAATRARVNQLIPYRRPPAPVGTADNSPHAGIDSWTAVWQVGLTMQMLMSLELDTIAKGVDFSAADGSCDAPSRAWLRPRYSGRLVELVYQCLHAHPADRIAVDALHDEVMDACAHVQEVFDAAPPWAPGLQDLAAPLDKYPVSANRL</sequence>
<accession>A0ACB5S4L4</accession>
<dbReference type="Proteomes" id="UP001165186">
    <property type="component" value="Unassembled WGS sequence"/>
</dbReference>
<reference evidence="1" key="1">
    <citation type="submission" date="2024-09" db="EMBL/GenBank/DDBJ databases">
        <title>Draft Genome Sequences of Neofusicoccum parvum.</title>
        <authorList>
            <person name="Ashida A."/>
            <person name="Camagna M."/>
            <person name="Tanaka A."/>
            <person name="Takemoto D."/>
        </authorList>
    </citation>
    <scope>NUCLEOTIDE SEQUENCE</scope>
    <source>
        <strain evidence="1">PPO83</strain>
    </source>
</reference>
<protein>
    <submittedName>
        <fullName evidence="1">Kinase-like protein</fullName>
    </submittedName>
</protein>
<dbReference type="EMBL" id="BSXG01000039">
    <property type="protein sequence ID" value="GME27653.1"/>
    <property type="molecule type" value="Genomic_DNA"/>
</dbReference>
<comment type="caution">
    <text evidence="1">The sequence shown here is derived from an EMBL/GenBank/DDBJ whole genome shotgun (WGS) entry which is preliminary data.</text>
</comment>
<evidence type="ECO:0000313" key="2">
    <source>
        <dbReference type="Proteomes" id="UP001165186"/>
    </source>
</evidence>
<organism evidence="1 2">
    <name type="scientific">Neofusicoccum parvum</name>
    <dbReference type="NCBI Taxonomy" id="310453"/>
    <lineage>
        <taxon>Eukaryota</taxon>
        <taxon>Fungi</taxon>
        <taxon>Dikarya</taxon>
        <taxon>Ascomycota</taxon>
        <taxon>Pezizomycotina</taxon>
        <taxon>Dothideomycetes</taxon>
        <taxon>Dothideomycetes incertae sedis</taxon>
        <taxon>Botryosphaeriales</taxon>
        <taxon>Botryosphaeriaceae</taxon>
        <taxon>Neofusicoccum</taxon>
    </lineage>
</organism>
<gene>
    <name evidence="1" type="primary">g9912</name>
    <name evidence="1" type="ORF">NpPPO83_00009912</name>
</gene>
<name>A0ACB5S4L4_9PEZI</name>
<proteinExistence type="predicted"/>
<keyword evidence="2" id="KW-1185">Reference proteome</keyword>